<gene>
    <name evidence="9" type="ORF">DSPE1174_LOCUS22602</name>
</gene>
<dbReference type="SMART" id="SM00220">
    <property type="entry name" value="S_TKc"/>
    <property type="match status" value="1"/>
</dbReference>
<organism evidence="9">
    <name type="scientific">Octactis speculum</name>
    <dbReference type="NCBI Taxonomy" id="3111310"/>
    <lineage>
        <taxon>Eukaryota</taxon>
        <taxon>Sar</taxon>
        <taxon>Stramenopiles</taxon>
        <taxon>Ochrophyta</taxon>
        <taxon>Dictyochophyceae</taxon>
        <taxon>Dictyochales</taxon>
        <taxon>Dictyochaceae</taxon>
        <taxon>Octactis</taxon>
    </lineage>
</organism>
<keyword evidence="4" id="KW-0418">Kinase</keyword>
<evidence type="ECO:0000256" key="6">
    <source>
        <dbReference type="PROSITE-ProRule" id="PRU10141"/>
    </source>
</evidence>
<sequence length="427" mass="48456">MSSDKLERYHQMSSKEIGLGSFGVVFKARDRKDNRVVAIKRLIDRDDINVREHARVEIGFLETIQDDARKRNKESHVVTLLDHFFWGGCHFLVFEALTLSLHDLILEYSHSQGLPLDLIRCISAQIIQGIEFLEEVGIVHCDLKPENVMLMAPAKFDVLGDLEWKVKIIDLGSAQCLDELPGLCYVQSRWYRAPEVHMGLPLDSKIDLWSLGCIMAELFTTKPLFSGIPSSKNQVIQWTPTEASLFDICRRLGPIPRDMLSDAIEIQTRDGCGEDLNLLDHDFRAALREYECIHDAHSGLTSILGIVDARSNDVKVKSDQSKNKVSVDEDEETLVDRIETGFYSMFCGTQEVKKEKKKKGKKLTLLNDTQCESMAFLDLLKSLLQLDPAKRVNTKEAMQYLFIKNGKMAPKFPESPTSIGDFDLPYT</sequence>
<name>A0A7S2DHY2_9STRA</name>
<reference evidence="9" key="1">
    <citation type="submission" date="2021-01" db="EMBL/GenBank/DDBJ databases">
        <authorList>
            <person name="Corre E."/>
            <person name="Pelletier E."/>
            <person name="Niang G."/>
            <person name="Scheremetjew M."/>
            <person name="Finn R."/>
            <person name="Kale V."/>
            <person name="Holt S."/>
            <person name="Cochrane G."/>
            <person name="Meng A."/>
            <person name="Brown T."/>
            <person name="Cohen L."/>
        </authorList>
    </citation>
    <scope>NUCLEOTIDE SEQUENCE</scope>
    <source>
        <strain evidence="9">CCMP1381</strain>
    </source>
</reference>
<keyword evidence="3 6" id="KW-0547">Nucleotide-binding</keyword>
<dbReference type="PROSITE" id="PS00108">
    <property type="entry name" value="PROTEIN_KINASE_ST"/>
    <property type="match status" value="1"/>
</dbReference>
<dbReference type="Pfam" id="PF00069">
    <property type="entry name" value="Pkinase"/>
    <property type="match status" value="1"/>
</dbReference>
<proteinExistence type="inferred from homology"/>
<protein>
    <recommendedName>
        <fullName evidence="8">Protein kinase domain-containing protein</fullName>
    </recommendedName>
</protein>
<dbReference type="SUPFAM" id="SSF56112">
    <property type="entry name" value="Protein kinase-like (PK-like)"/>
    <property type="match status" value="1"/>
</dbReference>
<evidence type="ECO:0000256" key="7">
    <source>
        <dbReference type="RuleBase" id="RU000304"/>
    </source>
</evidence>
<feature type="binding site" evidence="6">
    <location>
        <position position="40"/>
    </location>
    <ligand>
        <name>ATP</name>
        <dbReference type="ChEBI" id="CHEBI:30616"/>
    </ligand>
</feature>
<keyword evidence="2" id="KW-0808">Transferase</keyword>
<evidence type="ECO:0000256" key="1">
    <source>
        <dbReference type="ARBA" id="ARBA00022527"/>
    </source>
</evidence>
<dbReference type="EMBL" id="HBGS01043780">
    <property type="protein sequence ID" value="CAD9455145.1"/>
    <property type="molecule type" value="Transcribed_RNA"/>
</dbReference>
<dbReference type="PANTHER" id="PTHR24058">
    <property type="entry name" value="DUAL SPECIFICITY PROTEIN KINASE"/>
    <property type="match status" value="1"/>
</dbReference>
<dbReference type="InterPro" id="IPR017441">
    <property type="entry name" value="Protein_kinase_ATP_BS"/>
</dbReference>
<keyword evidence="1 7" id="KW-0723">Serine/threonine-protein kinase</keyword>
<dbReference type="Gene3D" id="1.10.510.10">
    <property type="entry name" value="Transferase(Phosphotransferase) domain 1"/>
    <property type="match status" value="2"/>
</dbReference>
<dbReference type="PROSITE" id="PS00107">
    <property type="entry name" value="PROTEIN_KINASE_ATP"/>
    <property type="match status" value="1"/>
</dbReference>
<dbReference type="AlphaFoldDB" id="A0A7S2DHY2"/>
<evidence type="ECO:0000313" key="9">
    <source>
        <dbReference type="EMBL" id="CAD9455145.1"/>
    </source>
</evidence>
<evidence type="ECO:0000256" key="4">
    <source>
        <dbReference type="ARBA" id="ARBA00022777"/>
    </source>
</evidence>
<dbReference type="InterPro" id="IPR008271">
    <property type="entry name" value="Ser/Thr_kinase_AS"/>
</dbReference>
<dbReference type="Gene3D" id="3.30.200.20">
    <property type="entry name" value="Phosphorylase Kinase, domain 1"/>
    <property type="match status" value="1"/>
</dbReference>
<dbReference type="InterPro" id="IPR050494">
    <property type="entry name" value="Ser_Thr_dual-spec_kinase"/>
</dbReference>
<dbReference type="GO" id="GO:0005524">
    <property type="term" value="F:ATP binding"/>
    <property type="evidence" value="ECO:0007669"/>
    <property type="project" value="UniProtKB-UniRule"/>
</dbReference>
<accession>A0A7S2DHY2</accession>
<keyword evidence="5 6" id="KW-0067">ATP-binding</keyword>
<comment type="similarity">
    <text evidence="7">Belongs to the protein kinase superfamily.</text>
</comment>
<evidence type="ECO:0000256" key="3">
    <source>
        <dbReference type="ARBA" id="ARBA00022741"/>
    </source>
</evidence>
<dbReference type="GO" id="GO:0004674">
    <property type="term" value="F:protein serine/threonine kinase activity"/>
    <property type="evidence" value="ECO:0007669"/>
    <property type="project" value="UniProtKB-KW"/>
</dbReference>
<dbReference type="InterPro" id="IPR011009">
    <property type="entry name" value="Kinase-like_dom_sf"/>
</dbReference>
<dbReference type="InterPro" id="IPR000719">
    <property type="entry name" value="Prot_kinase_dom"/>
</dbReference>
<feature type="domain" description="Protein kinase" evidence="8">
    <location>
        <begin position="11"/>
        <end position="403"/>
    </location>
</feature>
<evidence type="ECO:0000256" key="2">
    <source>
        <dbReference type="ARBA" id="ARBA00022679"/>
    </source>
</evidence>
<dbReference type="PROSITE" id="PS50011">
    <property type="entry name" value="PROTEIN_KINASE_DOM"/>
    <property type="match status" value="1"/>
</dbReference>
<evidence type="ECO:0000256" key="5">
    <source>
        <dbReference type="ARBA" id="ARBA00022840"/>
    </source>
</evidence>
<evidence type="ECO:0000259" key="8">
    <source>
        <dbReference type="PROSITE" id="PS50011"/>
    </source>
</evidence>